<protein>
    <submittedName>
        <fullName evidence="2">Uncharacterized protein</fullName>
    </submittedName>
</protein>
<organism evidence="2 3">
    <name type="scientific">Artemisia annua</name>
    <name type="common">Sweet wormwood</name>
    <dbReference type="NCBI Taxonomy" id="35608"/>
    <lineage>
        <taxon>Eukaryota</taxon>
        <taxon>Viridiplantae</taxon>
        <taxon>Streptophyta</taxon>
        <taxon>Embryophyta</taxon>
        <taxon>Tracheophyta</taxon>
        <taxon>Spermatophyta</taxon>
        <taxon>Magnoliopsida</taxon>
        <taxon>eudicotyledons</taxon>
        <taxon>Gunneridae</taxon>
        <taxon>Pentapetalae</taxon>
        <taxon>asterids</taxon>
        <taxon>campanulids</taxon>
        <taxon>Asterales</taxon>
        <taxon>Asteraceae</taxon>
        <taxon>Asteroideae</taxon>
        <taxon>Anthemideae</taxon>
        <taxon>Artemisiinae</taxon>
        <taxon>Artemisia</taxon>
    </lineage>
</organism>
<dbReference type="Proteomes" id="UP000245207">
    <property type="component" value="Unassembled WGS sequence"/>
</dbReference>
<dbReference type="AlphaFoldDB" id="A0A2U1QNK0"/>
<name>A0A2U1QNK0_ARTAN</name>
<dbReference type="Pfam" id="PF00450">
    <property type="entry name" value="Peptidase_S10"/>
    <property type="match status" value="1"/>
</dbReference>
<comment type="caution">
    <text evidence="2">The sequence shown here is derived from an EMBL/GenBank/DDBJ whole genome shotgun (WGS) entry which is preliminary data.</text>
</comment>
<dbReference type="PANTHER" id="PTHR11802">
    <property type="entry name" value="SERINE PROTEASE FAMILY S10 SERINE CARBOXYPEPTIDASE"/>
    <property type="match status" value="1"/>
</dbReference>
<dbReference type="GO" id="GO:0004185">
    <property type="term" value="F:serine-type carboxypeptidase activity"/>
    <property type="evidence" value="ECO:0007669"/>
    <property type="project" value="InterPro"/>
</dbReference>
<dbReference type="OrthoDB" id="62798at2759"/>
<dbReference type="GO" id="GO:0005773">
    <property type="term" value="C:vacuole"/>
    <property type="evidence" value="ECO:0007669"/>
    <property type="project" value="TreeGrafter"/>
</dbReference>
<dbReference type="InterPro" id="IPR001563">
    <property type="entry name" value="Peptidase_S10"/>
</dbReference>
<dbReference type="EMBL" id="PKPP01000013">
    <property type="protein sequence ID" value="PWA99584.1"/>
    <property type="molecule type" value="Genomic_DNA"/>
</dbReference>
<gene>
    <name evidence="2" type="ORF">CTI12_AA005720</name>
</gene>
<sequence length="169" mass="19153">MGAALLVEIADIGDVKLNAGSSNDRGRGSKKRKGRWMLLTTIEVQLIGQEHLRKFLRQPVSIKIGQWVDLKCATGQKYLTEWVSSHMAYDYAWNNGNKVANVLFSESPVGVGFSYSNRSSDYMTGDKHTSEDSYTFLINWLEIYPQYQNHNFILQVKAMQVTLCLSLLP</sequence>
<comment type="similarity">
    <text evidence="1">Belongs to the peptidase S10 family.</text>
</comment>
<dbReference type="PANTHER" id="PTHR11802:SF470">
    <property type="entry name" value="CARBOXYPEPTIDASE"/>
    <property type="match status" value="1"/>
</dbReference>
<dbReference type="SUPFAM" id="SSF53474">
    <property type="entry name" value="alpha/beta-Hydrolases"/>
    <property type="match status" value="1"/>
</dbReference>
<keyword evidence="3" id="KW-1185">Reference proteome</keyword>
<dbReference type="InterPro" id="IPR029058">
    <property type="entry name" value="AB_hydrolase_fold"/>
</dbReference>
<dbReference type="Gene3D" id="3.40.50.1820">
    <property type="entry name" value="alpha/beta hydrolase"/>
    <property type="match status" value="1"/>
</dbReference>
<proteinExistence type="inferred from homology"/>
<reference evidence="2 3" key="1">
    <citation type="journal article" date="2018" name="Mol. Plant">
        <title>The genome of Artemisia annua provides insight into the evolution of Asteraceae family and artemisinin biosynthesis.</title>
        <authorList>
            <person name="Shen Q."/>
            <person name="Zhang L."/>
            <person name="Liao Z."/>
            <person name="Wang S."/>
            <person name="Yan T."/>
            <person name="Shi P."/>
            <person name="Liu M."/>
            <person name="Fu X."/>
            <person name="Pan Q."/>
            <person name="Wang Y."/>
            <person name="Lv Z."/>
            <person name="Lu X."/>
            <person name="Zhang F."/>
            <person name="Jiang W."/>
            <person name="Ma Y."/>
            <person name="Chen M."/>
            <person name="Hao X."/>
            <person name="Li L."/>
            <person name="Tang Y."/>
            <person name="Lv G."/>
            <person name="Zhou Y."/>
            <person name="Sun X."/>
            <person name="Brodelius P.E."/>
            <person name="Rose J.K.C."/>
            <person name="Tang K."/>
        </authorList>
    </citation>
    <scope>NUCLEOTIDE SEQUENCE [LARGE SCALE GENOMIC DNA]</scope>
    <source>
        <strain evidence="3">cv. Huhao1</strain>
        <tissue evidence="2">Leaf</tissue>
    </source>
</reference>
<accession>A0A2U1QNK0</accession>
<evidence type="ECO:0000313" key="2">
    <source>
        <dbReference type="EMBL" id="PWA99584.1"/>
    </source>
</evidence>
<dbReference type="GO" id="GO:0006508">
    <property type="term" value="P:proteolysis"/>
    <property type="evidence" value="ECO:0007669"/>
    <property type="project" value="InterPro"/>
</dbReference>
<evidence type="ECO:0000313" key="3">
    <source>
        <dbReference type="Proteomes" id="UP000245207"/>
    </source>
</evidence>
<evidence type="ECO:0000256" key="1">
    <source>
        <dbReference type="ARBA" id="ARBA00009431"/>
    </source>
</evidence>